<evidence type="ECO:0000313" key="2">
    <source>
        <dbReference type="Proteomes" id="UP000017048"/>
    </source>
</evidence>
<protein>
    <submittedName>
        <fullName evidence="1">Anti-sigma factor</fullName>
    </submittedName>
</protein>
<accession>U5EHY6</accession>
<dbReference type="RefSeq" id="WP_022566853.1">
    <property type="nucleotide sequence ID" value="NZ_BAFO02000032.1"/>
</dbReference>
<reference evidence="1 2" key="1">
    <citation type="journal article" date="2014" name="BMC Genomics">
        <title>Genome based analysis of type-I polyketide synthase and nonribosomal peptide synthetase gene clusters in seven strains of five representative Nocardia species.</title>
        <authorList>
            <person name="Komaki H."/>
            <person name="Ichikawa N."/>
            <person name="Hosoyama A."/>
            <person name="Takahashi-Nakaguchi A."/>
            <person name="Matsuzawa T."/>
            <person name="Suzuki K."/>
            <person name="Fujita N."/>
            <person name="Gonoi T."/>
        </authorList>
    </citation>
    <scope>NUCLEOTIDE SEQUENCE [LARGE SCALE GENOMIC DNA]</scope>
    <source>
        <strain evidence="1 2">NBRC 15531</strain>
    </source>
</reference>
<organism evidence="1 2">
    <name type="scientific">Nocardia asteroides NBRC 15531</name>
    <dbReference type="NCBI Taxonomy" id="1110697"/>
    <lineage>
        <taxon>Bacteria</taxon>
        <taxon>Bacillati</taxon>
        <taxon>Actinomycetota</taxon>
        <taxon>Actinomycetes</taxon>
        <taxon>Mycobacteriales</taxon>
        <taxon>Nocardiaceae</taxon>
        <taxon>Nocardia</taxon>
    </lineage>
</organism>
<dbReference type="eggNOG" id="COG2172">
    <property type="taxonomic scope" value="Bacteria"/>
</dbReference>
<name>U5EHY6_NOCAS</name>
<gene>
    <name evidence="1" type="ORF">NCAST_32_04880</name>
</gene>
<dbReference type="AlphaFoldDB" id="U5EHY6"/>
<dbReference type="InterPro" id="IPR036890">
    <property type="entry name" value="HATPase_C_sf"/>
</dbReference>
<dbReference type="EMBL" id="BAFO02000032">
    <property type="protein sequence ID" value="GAD86001.1"/>
    <property type="molecule type" value="Genomic_DNA"/>
</dbReference>
<keyword evidence="2" id="KW-1185">Reference proteome</keyword>
<dbReference type="Gene3D" id="3.30.565.10">
    <property type="entry name" value="Histidine kinase-like ATPase, C-terminal domain"/>
    <property type="match status" value="1"/>
</dbReference>
<evidence type="ECO:0000313" key="1">
    <source>
        <dbReference type="EMBL" id="GAD86001.1"/>
    </source>
</evidence>
<dbReference type="Proteomes" id="UP000017048">
    <property type="component" value="Unassembled WGS sequence"/>
</dbReference>
<sequence>MTHPPDRSMAARQVRTTAVGMDVKAEIGQLSMLRAIAETAAMVAGFRIDEVTDLRVTVDEIATCLMRHAVPDTLIRCEFTADRQRMLVRLRAVSASPDPIDESGFGWQLLQANTDRIEIETGVFDAEVSGYPVEVVFERARLGARS</sequence>
<proteinExistence type="predicted"/>
<dbReference type="STRING" id="1824.SAMN05444423_102618"/>
<dbReference type="OrthoDB" id="3694612at2"/>
<dbReference type="GeneID" id="91517647"/>
<comment type="caution">
    <text evidence="1">The sequence shown here is derived from an EMBL/GenBank/DDBJ whole genome shotgun (WGS) entry which is preliminary data.</text>
</comment>